<evidence type="ECO:0000256" key="1">
    <source>
        <dbReference type="SAM" id="Phobius"/>
    </source>
</evidence>
<accession>A0A0D8ZTV2</accession>
<evidence type="ECO:0000313" key="4">
    <source>
        <dbReference type="Proteomes" id="UP000032452"/>
    </source>
</evidence>
<sequence>MLQKLWVKLIVVTGILTAIAYLAACFLLYFLQTRFIFFPSSVIEITPKAFNRKYQDVWIPVLAASGKVEKMHGWWIPAATSNANVLLYLHGNGVNIGANAAHADRFHQMGFAVLIIDYRGYGLSEGSFPTEKSVYLDATTAWDYLVTQRHIQPSNIFIYGHSLGGAIAIDLAVQQPQAAGIIIESSFTSIQNIVNIRGQFRLFPVNIILNQHFDSINKVKGLQMPVLFIHGTDDFVVPVDMSKQLYAAAPEPKQLIIVPNAGHNDVAEIAGLQYFQIVNKFVRLAE</sequence>
<feature type="transmembrane region" description="Helical" evidence="1">
    <location>
        <begin position="6"/>
        <end position="31"/>
    </location>
</feature>
<dbReference type="InterPro" id="IPR009199">
    <property type="entry name" value="PhoPQ-act_pathogen-rel_PqaA"/>
</dbReference>
<protein>
    <submittedName>
        <fullName evidence="3">Phospholipase</fullName>
    </submittedName>
</protein>
<evidence type="ECO:0000313" key="3">
    <source>
        <dbReference type="EMBL" id="KJH72183.1"/>
    </source>
</evidence>
<dbReference type="SUPFAM" id="SSF53474">
    <property type="entry name" value="alpha/beta-Hydrolases"/>
    <property type="match status" value="1"/>
</dbReference>
<dbReference type="Gene3D" id="3.40.50.1820">
    <property type="entry name" value="alpha/beta hydrolase"/>
    <property type="match status" value="1"/>
</dbReference>
<feature type="domain" description="Serine aminopeptidase S33" evidence="2">
    <location>
        <begin position="83"/>
        <end position="194"/>
    </location>
</feature>
<gene>
    <name evidence="3" type="ORF">UH38_08965</name>
</gene>
<evidence type="ECO:0000259" key="2">
    <source>
        <dbReference type="Pfam" id="PF12146"/>
    </source>
</evidence>
<organism evidence="3 4">
    <name type="scientific">Aliterella atlantica CENA595</name>
    <dbReference type="NCBI Taxonomy" id="1618023"/>
    <lineage>
        <taxon>Bacteria</taxon>
        <taxon>Bacillati</taxon>
        <taxon>Cyanobacteriota</taxon>
        <taxon>Cyanophyceae</taxon>
        <taxon>Chroococcidiopsidales</taxon>
        <taxon>Aliterellaceae</taxon>
        <taxon>Aliterella</taxon>
    </lineage>
</organism>
<dbReference type="Proteomes" id="UP000032452">
    <property type="component" value="Unassembled WGS sequence"/>
</dbReference>
<dbReference type="InterPro" id="IPR029058">
    <property type="entry name" value="AB_hydrolase_fold"/>
</dbReference>
<keyword evidence="1" id="KW-0812">Transmembrane</keyword>
<keyword evidence="4" id="KW-1185">Reference proteome</keyword>
<dbReference type="Pfam" id="PF10142">
    <property type="entry name" value="PhoPQ_related"/>
    <property type="match status" value="1"/>
</dbReference>
<dbReference type="AlphaFoldDB" id="A0A0D8ZTV2"/>
<dbReference type="STRING" id="1618023.UH38_08965"/>
<keyword evidence="1" id="KW-1133">Transmembrane helix</keyword>
<dbReference type="PANTHER" id="PTHR12277">
    <property type="entry name" value="ALPHA/BETA HYDROLASE DOMAIN-CONTAINING PROTEIN"/>
    <property type="match status" value="1"/>
</dbReference>
<dbReference type="InterPro" id="IPR022742">
    <property type="entry name" value="Hydrolase_4"/>
</dbReference>
<dbReference type="EMBL" id="JYON01000007">
    <property type="protein sequence ID" value="KJH72183.1"/>
    <property type="molecule type" value="Genomic_DNA"/>
</dbReference>
<dbReference type="Pfam" id="PF12146">
    <property type="entry name" value="Hydrolase_4"/>
    <property type="match status" value="1"/>
</dbReference>
<comment type="caution">
    <text evidence="3">The sequence shown here is derived from an EMBL/GenBank/DDBJ whole genome shotgun (WGS) entry which is preliminary data.</text>
</comment>
<dbReference type="PANTHER" id="PTHR12277:SF81">
    <property type="entry name" value="PROTEIN ABHD13"/>
    <property type="match status" value="1"/>
</dbReference>
<dbReference type="OrthoDB" id="9776685at2"/>
<proteinExistence type="predicted"/>
<dbReference type="RefSeq" id="WP_045054310.1">
    <property type="nucleotide sequence ID" value="NZ_CAWMDP010000040.1"/>
</dbReference>
<keyword evidence="1" id="KW-0472">Membrane</keyword>
<dbReference type="PATRIC" id="fig|1618023.3.peg.3532"/>
<name>A0A0D8ZTV2_9CYAN</name>
<reference evidence="3 4" key="1">
    <citation type="submission" date="2015-02" db="EMBL/GenBank/DDBJ databases">
        <title>Draft genome of a novel marine cyanobacterium (Chroococcales) isolated from South Atlantic Ocean.</title>
        <authorList>
            <person name="Rigonato J."/>
            <person name="Alvarenga D.O."/>
            <person name="Branco L.H."/>
            <person name="Varani A.M."/>
            <person name="Brandini F.P."/>
            <person name="Fiore M.F."/>
        </authorList>
    </citation>
    <scope>NUCLEOTIDE SEQUENCE [LARGE SCALE GENOMIC DNA]</scope>
    <source>
        <strain evidence="3 4">CENA595</strain>
    </source>
</reference>